<reference evidence="2 3" key="1">
    <citation type="submission" date="2020-08" db="EMBL/GenBank/DDBJ databases">
        <title>Sequencing the genomes of 1000 actinobacteria strains.</title>
        <authorList>
            <person name="Klenk H.-P."/>
        </authorList>
    </citation>
    <scope>NUCLEOTIDE SEQUENCE [LARGE SCALE GENOMIC DNA]</scope>
    <source>
        <strain evidence="2 3">DSM 43851</strain>
    </source>
</reference>
<feature type="region of interest" description="Disordered" evidence="1">
    <location>
        <begin position="36"/>
        <end position="129"/>
    </location>
</feature>
<dbReference type="Proteomes" id="UP000585638">
    <property type="component" value="Unassembled WGS sequence"/>
</dbReference>
<comment type="caution">
    <text evidence="2">The sequence shown here is derived from an EMBL/GenBank/DDBJ whole genome shotgun (WGS) entry which is preliminary data.</text>
</comment>
<name>A0A7W9KIP4_9PSEU</name>
<evidence type="ECO:0000313" key="2">
    <source>
        <dbReference type="EMBL" id="MBB5893296.1"/>
    </source>
</evidence>
<organism evidence="2 3">
    <name type="scientific">Kutzneria kofuensis</name>
    <dbReference type="NCBI Taxonomy" id="103725"/>
    <lineage>
        <taxon>Bacteria</taxon>
        <taxon>Bacillati</taxon>
        <taxon>Actinomycetota</taxon>
        <taxon>Actinomycetes</taxon>
        <taxon>Pseudonocardiales</taxon>
        <taxon>Pseudonocardiaceae</taxon>
        <taxon>Kutzneria</taxon>
    </lineage>
</organism>
<keyword evidence="3" id="KW-1185">Reference proteome</keyword>
<dbReference type="RefSeq" id="WP_184864512.1">
    <property type="nucleotide sequence ID" value="NZ_BAAAWY010000012.1"/>
</dbReference>
<dbReference type="AlphaFoldDB" id="A0A7W9KIP4"/>
<feature type="compositionally biased region" description="Basic and acidic residues" evidence="1">
    <location>
        <begin position="36"/>
        <end position="60"/>
    </location>
</feature>
<gene>
    <name evidence="2" type="ORF">BJ998_004492</name>
</gene>
<sequence length="129" mass="14608">MSYQAAVAADTAVAEMRRLQDDVQRQRAATEKKFADAVKENKEATQKALAEAKAKRDAAESGRPVARPVQEVREEKYTFFDSEDEYNPPAAPSFQMPEVTPPPRPTPRRAARPVYDDDDDDYSNQSWMQ</sequence>
<protein>
    <submittedName>
        <fullName evidence="2">Uncharacterized protein</fullName>
    </submittedName>
</protein>
<accession>A0A7W9KIP4</accession>
<proteinExistence type="predicted"/>
<dbReference type="EMBL" id="JACHIR010000001">
    <property type="protein sequence ID" value="MBB5893296.1"/>
    <property type="molecule type" value="Genomic_DNA"/>
</dbReference>
<evidence type="ECO:0000313" key="3">
    <source>
        <dbReference type="Proteomes" id="UP000585638"/>
    </source>
</evidence>
<evidence type="ECO:0000256" key="1">
    <source>
        <dbReference type="SAM" id="MobiDB-lite"/>
    </source>
</evidence>